<dbReference type="HOGENOM" id="CLU_070010_0_1_2"/>
<evidence type="ECO:0000313" key="2">
    <source>
        <dbReference type="Proteomes" id="UP000010866"/>
    </source>
</evidence>
<dbReference type="InterPro" id="IPR050114">
    <property type="entry name" value="UPF0173_UPF0282_UlaG_hydrolase"/>
</dbReference>
<dbReference type="SUPFAM" id="SSF56281">
    <property type="entry name" value="Metallo-hydrolase/oxidoreductase"/>
    <property type="match status" value="1"/>
</dbReference>
<dbReference type="OrthoDB" id="28313at2157"/>
<dbReference type="AlphaFoldDB" id="L0KTN8"/>
<dbReference type="Proteomes" id="UP000010866">
    <property type="component" value="Chromosome"/>
</dbReference>
<dbReference type="STRING" id="867904.Metho_0204"/>
<dbReference type="Gene3D" id="3.60.15.10">
    <property type="entry name" value="Ribonuclease Z/Hydroxyacylglutathione hydrolase-like"/>
    <property type="match status" value="1"/>
</dbReference>
<evidence type="ECO:0000313" key="1">
    <source>
        <dbReference type="EMBL" id="AGB48491.1"/>
    </source>
</evidence>
<proteinExistence type="predicted"/>
<dbReference type="InterPro" id="IPR036866">
    <property type="entry name" value="RibonucZ/Hydroxyglut_hydro"/>
</dbReference>
<dbReference type="EMBL" id="CP003362">
    <property type="protein sequence ID" value="AGB48491.1"/>
    <property type="molecule type" value="Genomic_DNA"/>
</dbReference>
<dbReference type="RefSeq" id="WP_015323660.1">
    <property type="nucleotide sequence ID" value="NC_019977.1"/>
</dbReference>
<sequence length="221" mass="24435">MNSKIIEGVEITWLENACFRLRGENVTIYLDPHGLSGNFPLEDMADIILLTSEHPRSFDPDSIRIVRNSNTTTLLPENITLQFRGDARRVEAGDELVDDLCIKGISIEVVPSYRPDATEGAGVGYIITIGGKRIYYAGFTGFIPEMQTISADIAMLQIGECTMNQEQATKAVSMISPQIVIPVYYKCADIPDANIAANIQTFKESVSTKVPHVEVLSFQEF</sequence>
<reference evidence="2" key="1">
    <citation type="submission" date="2012-02" db="EMBL/GenBank/DDBJ databases">
        <title>Complete sequence of chromosome of Methanomethylovorans hollandica DSM 15978.</title>
        <authorList>
            <person name="Lucas S."/>
            <person name="Copeland A."/>
            <person name="Lapidus A."/>
            <person name="Glavina del Rio T."/>
            <person name="Dalin E."/>
            <person name="Tice H."/>
            <person name="Bruce D."/>
            <person name="Goodwin L."/>
            <person name="Pitluck S."/>
            <person name="Peters L."/>
            <person name="Mikhailova N."/>
            <person name="Held B."/>
            <person name="Kyrpides N."/>
            <person name="Mavromatis K."/>
            <person name="Ivanova N."/>
            <person name="Brettin T."/>
            <person name="Detter J.C."/>
            <person name="Han C."/>
            <person name="Larimer F."/>
            <person name="Land M."/>
            <person name="Hauser L."/>
            <person name="Markowitz V."/>
            <person name="Cheng J.-F."/>
            <person name="Hugenholtz P."/>
            <person name="Woyke T."/>
            <person name="Wu D."/>
            <person name="Spring S."/>
            <person name="Schroeder M."/>
            <person name="Brambilla E."/>
            <person name="Klenk H.-P."/>
            <person name="Eisen J.A."/>
        </authorList>
    </citation>
    <scope>NUCLEOTIDE SEQUENCE [LARGE SCALE GENOMIC DNA]</scope>
    <source>
        <strain evidence="2">DSM 15978 / NBRC 107637 / DMS1</strain>
    </source>
</reference>
<organism evidence="1 2">
    <name type="scientific">Methanomethylovorans hollandica (strain DSM 15978 / NBRC 107637 / DMS1)</name>
    <dbReference type="NCBI Taxonomy" id="867904"/>
    <lineage>
        <taxon>Archaea</taxon>
        <taxon>Methanobacteriati</taxon>
        <taxon>Methanobacteriota</taxon>
        <taxon>Stenosarchaea group</taxon>
        <taxon>Methanomicrobia</taxon>
        <taxon>Methanosarcinales</taxon>
        <taxon>Methanosarcinaceae</taxon>
        <taxon>Methanomethylovorans</taxon>
    </lineage>
</organism>
<keyword evidence="2" id="KW-1185">Reference proteome</keyword>
<keyword evidence="1" id="KW-0378">Hydrolase</keyword>
<dbReference type="Pfam" id="PF13483">
    <property type="entry name" value="Lactamase_B_3"/>
    <property type="match status" value="1"/>
</dbReference>
<dbReference type="GeneID" id="14408146"/>
<dbReference type="PANTHER" id="PTHR43546:SF8">
    <property type="entry name" value="METALLO-BETA-LACTAMASE DOMAIN-CONTAINING PROTEIN"/>
    <property type="match status" value="1"/>
</dbReference>
<dbReference type="GO" id="GO:0016787">
    <property type="term" value="F:hydrolase activity"/>
    <property type="evidence" value="ECO:0007669"/>
    <property type="project" value="UniProtKB-KW"/>
</dbReference>
<gene>
    <name evidence="1" type="ordered locus">Metho_0204</name>
</gene>
<dbReference type="PANTHER" id="PTHR43546">
    <property type="entry name" value="UPF0173 METAL-DEPENDENT HYDROLASE MJ1163-RELATED"/>
    <property type="match status" value="1"/>
</dbReference>
<protein>
    <submittedName>
        <fullName evidence="1">Putative Zn-dependent hydrolase of beta-lactamase fold protein</fullName>
    </submittedName>
</protein>
<name>L0KTN8_METHD</name>
<dbReference type="KEGG" id="mhz:Metho_0204"/>
<accession>L0KTN8</accession>